<evidence type="ECO:0000256" key="8">
    <source>
        <dbReference type="ARBA" id="ARBA00047343"/>
    </source>
</evidence>
<dbReference type="FunFam" id="2.60.120.10:FF:000032">
    <property type="entry name" value="Mannose-1-phosphate guanylyltransferase/mannose-6-phosphate isomerase"/>
    <property type="match status" value="1"/>
</dbReference>
<feature type="domain" description="Nucleotidyl transferase" evidence="10">
    <location>
        <begin position="6"/>
        <end position="287"/>
    </location>
</feature>
<dbReference type="Pfam" id="PF01050">
    <property type="entry name" value="MannoseP_isomer"/>
    <property type="match status" value="1"/>
</dbReference>
<dbReference type="RefSeq" id="WP_032181161.1">
    <property type="nucleotide sequence ID" value="NZ_BDOY01000004.1"/>
</dbReference>
<dbReference type="EC" id="2.7.7.13" evidence="3"/>
<dbReference type="PANTHER" id="PTHR46390:SF1">
    <property type="entry name" value="MANNOSE-1-PHOSPHATE GUANYLYLTRANSFERASE"/>
    <property type="match status" value="1"/>
</dbReference>
<evidence type="ECO:0000256" key="5">
    <source>
        <dbReference type="ARBA" id="ARBA00022695"/>
    </source>
</evidence>
<dbReference type="GO" id="GO:0005525">
    <property type="term" value="F:GTP binding"/>
    <property type="evidence" value="ECO:0007669"/>
    <property type="project" value="UniProtKB-KW"/>
</dbReference>
<dbReference type="GO" id="GO:0009298">
    <property type="term" value="P:GDP-mannose biosynthetic process"/>
    <property type="evidence" value="ECO:0007669"/>
    <property type="project" value="UniProtKB-UniPathway"/>
</dbReference>
<dbReference type="InterPro" id="IPR029044">
    <property type="entry name" value="Nucleotide-diphossugar_trans"/>
</dbReference>
<dbReference type="Pfam" id="PF22640">
    <property type="entry name" value="ManC_GMP_beta-helix"/>
    <property type="match status" value="1"/>
</dbReference>
<dbReference type="Gene3D" id="3.90.550.10">
    <property type="entry name" value="Spore Coat Polysaccharide Biosynthesis Protein SpsA, Chain A"/>
    <property type="match status" value="1"/>
</dbReference>
<reference evidence="13" key="1">
    <citation type="journal article" date="2017" name="Microb. Genom.">
        <title>An untypeable enterotoxigenic Escherichia coli represents one of the dominant types causing human disease.</title>
        <authorList>
            <person name="Iguchi A."/>
            <person name="von Mentzer A."/>
            <person name="Kikuchi T."/>
            <person name="Thomson N.R."/>
        </authorList>
    </citation>
    <scope>NUCLEOTIDE SEQUENCE</scope>
    <source>
        <strain evidence="13">E2348</strain>
    </source>
</reference>
<evidence type="ECO:0000256" key="2">
    <source>
        <dbReference type="ARBA" id="ARBA00006115"/>
    </source>
</evidence>
<evidence type="ECO:0000256" key="3">
    <source>
        <dbReference type="ARBA" id="ARBA00012387"/>
    </source>
</evidence>
<proteinExistence type="inferred from homology"/>
<dbReference type="InterPro" id="IPR054566">
    <property type="entry name" value="ManC/GMP-like_b-helix"/>
</dbReference>
<accession>A0A1J1DKD7</accession>
<dbReference type="InterPro" id="IPR051161">
    <property type="entry name" value="Mannose-6P_isomerase_type2"/>
</dbReference>
<dbReference type="InterPro" id="IPR005835">
    <property type="entry name" value="NTP_transferase_dom"/>
</dbReference>
<dbReference type="CDD" id="cd02213">
    <property type="entry name" value="cupin_PMI_typeII_C"/>
    <property type="match status" value="1"/>
</dbReference>
<sequence>MRNIIPVIMAGGSGTRLWPLSRTEYPKQFLALINKHSMLQNTINRIKELQHSAPIIICNNEHRFLVSEQLKQIGSNTNGIILEPCGRNTAPAIALAALRAMELEEDPVLLVLAADHSIDDEDIFINSILHAFPHALNNKLVTFGVTPSKPETGYGYIKIGETLINNAYLIESFKEKPNVELAEYYLKSGDYLWNSGIFLFKASKFLDELKKLSPSIYDACEKSYKDAQIDLDFIRVDKDKFELCPSDSIDYAVMEKTRAGVVIPLNASWSDVGSWTSLWDISEKDENGNHIIGDSLLIDSYNSYIRADNTLIAAIGLRNLVIVQTKDAILIAEKERVQDVKFIVDKLKKEQREEYKIHRESYKLWGRSECIDKNSGYLVNKITINPGNKIKMQFHLRRTEHWIILAGTAKVTSNNQVQFLTENQSIYIPIGVSHEIENLGKIPLVFLEIQSGEYLSEDDIIRVDS</sequence>
<dbReference type="Gene3D" id="2.60.120.10">
    <property type="entry name" value="Jelly Rolls"/>
    <property type="match status" value="1"/>
</dbReference>
<dbReference type="GO" id="GO:0004475">
    <property type="term" value="F:mannose-1-phosphate guanylyltransferase (GTP) activity"/>
    <property type="evidence" value="ECO:0007669"/>
    <property type="project" value="UniProtKB-EC"/>
</dbReference>
<dbReference type="FunFam" id="3.90.550.10:FF:000046">
    <property type="entry name" value="Mannose-1-phosphate guanylyltransferase (GDP)"/>
    <property type="match status" value="1"/>
</dbReference>
<keyword evidence="5 13" id="KW-0548">Nucleotidyltransferase</keyword>
<dbReference type="SUPFAM" id="SSF53448">
    <property type="entry name" value="Nucleotide-diphospho-sugar transferases"/>
    <property type="match status" value="1"/>
</dbReference>
<dbReference type="Pfam" id="PF00483">
    <property type="entry name" value="NTP_transferase"/>
    <property type="match status" value="1"/>
</dbReference>
<dbReference type="GO" id="GO:0000271">
    <property type="term" value="P:polysaccharide biosynthetic process"/>
    <property type="evidence" value="ECO:0007669"/>
    <property type="project" value="InterPro"/>
</dbReference>
<dbReference type="AlphaFoldDB" id="A0A1J1DKD7"/>
<keyword evidence="6" id="KW-0547">Nucleotide-binding</keyword>
<gene>
    <name evidence="13" type="primary">manC</name>
</gene>
<comment type="catalytic activity">
    <reaction evidence="8">
        <text>alpha-D-mannose 1-phosphate + GTP + H(+) = GDP-alpha-D-mannose + diphosphate</text>
        <dbReference type="Rhea" id="RHEA:15229"/>
        <dbReference type="ChEBI" id="CHEBI:15378"/>
        <dbReference type="ChEBI" id="CHEBI:33019"/>
        <dbReference type="ChEBI" id="CHEBI:37565"/>
        <dbReference type="ChEBI" id="CHEBI:57527"/>
        <dbReference type="ChEBI" id="CHEBI:58409"/>
        <dbReference type="EC" id="2.7.7.13"/>
    </reaction>
</comment>
<keyword evidence="7" id="KW-0342">GTP-binding</keyword>
<name>A0A1J1DKD7_ECOLX</name>
<dbReference type="UniPathway" id="UPA00126">
    <property type="reaction ID" value="UER00930"/>
</dbReference>
<evidence type="ECO:0000256" key="4">
    <source>
        <dbReference type="ARBA" id="ARBA00022679"/>
    </source>
</evidence>
<evidence type="ECO:0000256" key="7">
    <source>
        <dbReference type="ARBA" id="ARBA00023134"/>
    </source>
</evidence>
<dbReference type="NCBIfam" id="TIGR01479">
    <property type="entry name" value="GMP_PMI"/>
    <property type="match status" value="1"/>
</dbReference>
<keyword evidence="4 13" id="KW-0808">Transferase</keyword>
<dbReference type="InterPro" id="IPR001538">
    <property type="entry name" value="Man6P_isomerase-2_C"/>
</dbReference>
<dbReference type="InterPro" id="IPR049577">
    <property type="entry name" value="GMPP_N"/>
</dbReference>
<evidence type="ECO:0000256" key="9">
    <source>
        <dbReference type="RuleBase" id="RU004190"/>
    </source>
</evidence>
<evidence type="ECO:0000256" key="1">
    <source>
        <dbReference type="ARBA" id="ARBA00004823"/>
    </source>
</evidence>
<evidence type="ECO:0000259" key="10">
    <source>
        <dbReference type="Pfam" id="PF00483"/>
    </source>
</evidence>
<feature type="domain" description="Mannose-6-phosphate isomerase type II C-terminal" evidence="11">
    <location>
        <begin position="351"/>
        <end position="464"/>
    </location>
</feature>
<dbReference type="SUPFAM" id="SSF51182">
    <property type="entry name" value="RmlC-like cupins"/>
    <property type="match status" value="1"/>
</dbReference>
<evidence type="ECO:0000259" key="11">
    <source>
        <dbReference type="Pfam" id="PF01050"/>
    </source>
</evidence>
<evidence type="ECO:0000313" key="13">
    <source>
        <dbReference type="EMBL" id="BAV90447.1"/>
    </source>
</evidence>
<comment type="similarity">
    <text evidence="2 9">Belongs to the mannose-6-phosphate isomerase type 2 family.</text>
</comment>
<evidence type="ECO:0000256" key="6">
    <source>
        <dbReference type="ARBA" id="ARBA00022741"/>
    </source>
</evidence>
<dbReference type="InterPro" id="IPR011051">
    <property type="entry name" value="RmlC_Cupin_sf"/>
</dbReference>
<dbReference type="InterPro" id="IPR006375">
    <property type="entry name" value="Man1P_GuaTrfase/Man6P_Isoase"/>
</dbReference>
<feature type="domain" description="MannoseP isomerase/GMP-like beta-helix" evidence="12">
    <location>
        <begin position="295"/>
        <end position="347"/>
    </location>
</feature>
<comment type="pathway">
    <text evidence="1">Nucleotide-sugar biosynthesis; GDP-alpha-D-mannose biosynthesis; GDP-alpha-D-mannose from alpha-D-mannose 1-phosphate (GTP route): step 1/1.</text>
</comment>
<dbReference type="EMBL" id="LC177548">
    <property type="protein sequence ID" value="BAV90447.1"/>
    <property type="molecule type" value="Genomic_DNA"/>
</dbReference>
<evidence type="ECO:0000259" key="12">
    <source>
        <dbReference type="Pfam" id="PF22640"/>
    </source>
</evidence>
<organism evidence="13">
    <name type="scientific">Escherichia coli</name>
    <dbReference type="NCBI Taxonomy" id="562"/>
    <lineage>
        <taxon>Bacteria</taxon>
        <taxon>Pseudomonadati</taxon>
        <taxon>Pseudomonadota</taxon>
        <taxon>Gammaproteobacteria</taxon>
        <taxon>Enterobacterales</taxon>
        <taxon>Enterobacteriaceae</taxon>
        <taxon>Escherichia</taxon>
    </lineage>
</organism>
<dbReference type="CDD" id="cd02509">
    <property type="entry name" value="GDP-M1P_Guanylyltransferase"/>
    <property type="match status" value="1"/>
</dbReference>
<dbReference type="PANTHER" id="PTHR46390">
    <property type="entry name" value="MANNOSE-1-PHOSPHATE GUANYLYLTRANSFERASE"/>
    <property type="match status" value="1"/>
</dbReference>
<protein>
    <recommendedName>
        <fullName evidence="3">mannose-1-phosphate guanylyltransferase</fullName>
        <ecNumber evidence="3">2.7.7.13</ecNumber>
    </recommendedName>
</protein>
<dbReference type="InterPro" id="IPR014710">
    <property type="entry name" value="RmlC-like_jellyroll"/>
</dbReference>